<protein>
    <submittedName>
        <fullName evidence="3">Alginate export protein</fullName>
    </submittedName>
</protein>
<feature type="domain" description="Alginate export" evidence="1">
    <location>
        <begin position="27"/>
        <end position="399"/>
    </location>
</feature>
<evidence type="ECO:0000259" key="1">
    <source>
        <dbReference type="Pfam" id="PF13372"/>
    </source>
</evidence>
<dbReference type="Proteomes" id="UP000396862">
    <property type="component" value="Unassembled WGS sequence"/>
</dbReference>
<dbReference type="AlphaFoldDB" id="A0A2P8CCT2"/>
<dbReference type="Proteomes" id="UP000240621">
    <property type="component" value="Unassembled WGS sequence"/>
</dbReference>
<accession>A0A2P8CCT2</accession>
<evidence type="ECO:0000313" key="5">
    <source>
        <dbReference type="Proteomes" id="UP000396862"/>
    </source>
</evidence>
<evidence type="ECO:0000313" key="3">
    <source>
        <dbReference type="EMBL" id="PSK82783.1"/>
    </source>
</evidence>
<dbReference type="EMBL" id="BLAU01000001">
    <property type="protein sequence ID" value="GET21401.1"/>
    <property type="molecule type" value="Genomic_DNA"/>
</dbReference>
<proteinExistence type="predicted"/>
<dbReference type="RefSeq" id="WP_106542379.1">
    <property type="nucleotide sequence ID" value="NZ_BLAU01000001.1"/>
</dbReference>
<dbReference type="EMBL" id="PYGC01000005">
    <property type="protein sequence ID" value="PSK82783.1"/>
    <property type="molecule type" value="Genomic_DNA"/>
</dbReference>
<dbReference type="InterPro" id="IPR025388">
    <property type="entry name" value="Alginate_export_dom"/>
</dbReference>
<dbReference type="Pfam" id="PF13372">
    <property type="entry name" value="Alginate_exp"/>
    <property type="match status" value="1"/>
</dbReference>
<evidence type="ECO:0000313" key="2">
    <source>
        <dbReference type="EMBL" id="GET21401.1"/>
    </source>
</evidence>
<name>A0A2P8CCT2_9BACT</name>
<sequence>MKKIYHLFVIVLTIFPFGRGNLKAQSLTFSGEIRPRFEFRHGYKTIIPDGNSAASFISQRTRLNLFYGSQKFKFGIALQNVRVWGDVPQLNSSDVYGTALHQAWGEVIFSKKLAFKIGRQEISYDDQRIFGGVNWTQQARSHDAAILKYRPNKMTKIDVGLAQNAQSETLYKIDYLVNNYKTFQYIWYHRRFNKSGLSLLFLNNGMPYHESNNSQAVVYSQTYGGRFTYTYNPLNFNASFYYQGGKNKLDNTLSAEYAAAEVTYSLPCEFTFGLGGEYLSGTSSKEQALNQTDNSFKPFYGTNHKFNGWMDYFYVGNYMYSNGLMDISLPLTQKANRFTFKLVPHYFLAAAKVSASQGNGTWKDYKSNLGAEIDFSANYNFSNDVSISGGYSQMMATQTLQVLKGGNHKNSNNWAWLMLTFKPTFFSKL</sequence>
<gene>
    <name evidence="3" type="ORF">CLV93_105175</name>
    <name evidence="2" type="ORF">JCM18694_16470</name>
</gene>
<comment type="caution">
    <text evidence="3">The sequence shown here is derived from an EMBL/GenBank/DDBJ whole genome shotgun (WGS) entry which is preliminary data.</text>
</comment>
<reference evidence="3 4" key="1">
    <citation type="submission" date="2018-03" db="EMBL/GenBank/DDBJ databases">
        <title>Genomic Encyclopedia of Archaeal and Bacterial Type Strains, Phase II (KMG-II): from individual species to whole genera.</title>
        <authorList>
            <person name="Goeker M."/>
        </authorList>
    </citation>
    <scope>NUCLEOTIDE SEQUENCE [LARGE SCALE GENOMIC DNA]</scope>
    <source>
        <strain evidence="3 4">DSM 27267</strain>
    </source>
</reference>
<evidence type="ECO:0000313" key="4">
    <source>
        <dbReference type="Proteomes" id="UP000240621"/>
    </source>
</evidence>
<reference evidence="2 5" key="2">
    <citation type="submission" date="2019-10" db="EMBL/GenBank/DDBJ databases">
        <title>Prolixibacter strains distinguished by the presence of nitrate reductase genes were adept at nitrate-dependent anaerobic corrosion of metallic iron and carbon steel.</title>
        <authorList>
            <person name="Iino T."/>
            <person name="Shono N."/>
            <person name="Ito K."/>
            <person name="Nakamura R."/>
            <person name="Sueoka K."/>
            <person name="Harayama S."/>
            <person name="Ohkuma M."/>
        </authorList>
    </citation>
    <scope>NUCLEOTIDE SEQUENCE [LARGE SCALE GENOMIC DNA]</scope>
    <source>
        <strain evidence="2 5">MIC1-1</strain>
    </source>
</reference>
<keyword evidence="5" id="KW-1185">Reference proteome</keyword>
<organism evidence="3 4">
    <name type="scientific">Prolixibacter denitrificans</name>
    <dbReference type="NCBI Taxonomy" id="1541063"/>
    <lineage>
        <taxon>Bacteria</taxon>
        <taxon>Pseudomonadati</taxon>
        <taxon>Bacteroidota</taxon>
        <taxon>Bacteroidia</taxon>
        <taxon>Marinilabiliales</taxon>
        <taxon>Prolixibacteraceae</taxon>
        <taxon>Prolixibacter</taxon>
    </lineage>
</organism>
<dbReference type="OrthoDB" id="1070463at2"/>